<dbReference type="PANTHER" id="PTHR46505">
    <property type="entry name" value="OXIDOREDUCTASE NAD-BINDING DOMAIN-CONTAINING PROTEIN 1"/>
    <property type="match status" value="1"/>
</dbReference>
<dbReference type="PANTHER" id="PTHR46505:SF1">
    <property type="entry name" value="OXIDOREDUCTASE NAD-BINDING DOMAIN-CONTAINING PROTEIN 1"/>
    <property type="match status" value="1"/>
</dbReference>
<dbReference type="CDD" id="cd00322">
    <property type="entry name" value="FNR_like"/>
    <property type="match status" value="1"/>
</dbReference>
<dbReference type="EMBL" id="JAGTJQ010000004">
    <property type="protein sequence ID" value="KAH7032817.1"/>
    <property type="molecule type" value="Genomic_DNA"/>
</dbReference>
<feature type="region of interest" description="Disordered" evidence="3">
    <location>
        <begin position="135"/>
        <end position="165"/>
    </location>
</feature>
<gene>
    <name evidence="5" type="ORF">B0I36DRAFT_320091</name>
</gene>
<dbReference type="SUPFAM" id="SSF63380">
    <property type="entry name" value="Riboflavin synthase domain-like"/>
    <property type="match status" value="1"/>
</dbReference>
<dbReference type="Gene3D" id="2.40.30.10">
    <property type="entry name" value="Translation factors"/>
    <property type="match status" value="1"/>
</dbReference>
<keyword evidence="2" id="KW-0520">NAD</keyword>
<dbReference type="InterPro" id="IPR017927">
    <property type="entry name" value="FAD-bd_FR_type"/>
</dbReference>
<dbReference type="GO" id="GO:0005739">
    <property type="term" value="C:mitochondrion"/>
    <property type="evidence" value="ECO:0007669"/>
    <property type="project" value="TreeGrafter"/>
</dbReference>
<feature type="compositionally biased region" description="Polar residues" evidence="3">
    <location>
        <begin position="135"/>
        <end position="163"/>
    </location>
</feature>
<proteinExistence type="predicted"/>
<feature type="region of interest" description="Disordered" evidence="3">
    <location>
        <begin position="55"/>
        <end position="76"/>
    </location>
</feature>
<dbReference type="InterPro" id="IPR039261">
    <property type="entry name" value="FNR_nucleotide-bd"/>
</dbReference>
<evidence type="ECO:0000256" key="1">
    <source>
        <dbReference type="ARBA" id="ARBA00023002"/>
    </source>
</evidence>
<dbReference type="InterPro" id="IPR052128">
    <property type="entry name" value="Oxidoreductase_NAD-binding"/>
</dbReference>
<keyword evidence="6" id="KW-1185">Reference proteome</keyword>
<sequence length="421" mass="45024">MSRTLFLPRSSARGVVGLSVYLPACRAVGVRTGSAHIFRYPRLFCRTVVMVGGGGTAEEKKPKGESVPHLERTAGEPREKSLIPVVIQRVDRVNDQIRLFRLGLPASAQPVKFLPGQWLDVYCPGIAKAGGFTLTSSPSTALPRNAPATTGHGSSAESNSTDNGIGRGYLELAVQRSPDNPPAAWLWQDQDAPDHVTSGGEHRSSSTDSDTSSAVIGRELQVRIGGSFTWPPPPTVDVASLRKVVFVAGGVGVNPLMSMLSYLAEGPSGVDGVRNHQFEVEFLYSVKDPAGGGVSGSKKAMGEQRRGEEVLFLDRIARVFEEGHVKGRLRLFLTGLATGDGTNGEVVCADAGIKIPFEKRRITVDDVASVIQSTDGPSAAKDAAVVYICGVPSMTDEFVRQLTDPEGVGMARDRVLCEKWW</sequence>
<dbReference type="OrthoDB" id="436496at2759"/>
<feature type="region of interest" description="Disordered" evidence="3">
    <location>
        <begin position="192"/>
        <end position="214"/>
    </location>
</feature>
<evidence type="ECO:0000313" key="5">
    <source>
        <dbReference type="EMBL" id="KAH7032817.1"/>
    </source>
</evidence>
<evidence type="ECO:0000256" key="3">
    <source>
        <dbReference type="SAM" id="MobiDB-lite"/>
    </source>
</evidence>
<dbReference type="GeneID" id="70183055"/>
<dbReference type="Gene3D" id="3.40.50.80">
    <property type="entry name" value="Nucleotide-binding domain of ferredoxin-NADP reductase (FNR) module"/>
    <property type="match status" value="1"/>
</dbReference>
<evidence type="ECO:0000256" key="2">
    <source>
        <dbReference type="ARBA" id="ARBA00023027"/>
    </source>
</evidence>
<dbReference type="RefSeq" id="XP_046013649.1">
    <property type="nucleotide sequence ID" value="XM_046153509.1"/>
</dbReference>
<dbReference type="InterPro" id="IPR017938">
    <property type="entry name" value="Riboflavin_synthase-like_b-brl"/>
</dbReference>
<accession>A0A9P9BV02</accession>
<comment type="caution">
    <text evidence="5">The sequence shown here is derived from an EMBL/GenBank/DDBJ whole genome shotgun (WGS) entry which is preliminary data.</text>
</comment>
<protein>
    <recommendedName>
        <fullName evidence="4">FAD-binding FR-type domain-containing protein</fullName>
    </recommendedName>
</protein>
<feature type="compositionally biased region" description="Basic and acidic residues" evidence="3">
    <location>
        <begin position="57"/>
        <end position="76"/>
    </location>
</feature>
<dbReference type="Proteomes" id="UP000756346">
    <property type="component" value="Unassembled WGS sequence"/>
</dbReference>
<organism evidence="5 6">
    <name type="scientific">Microdochium trichocladiopsis</name>
    <dbReference type="NCBI Taxonomy" id="1682393"/>
    <lineage>
        <taxon>Eukaryota</taxon>
        <taxon>Fungi</taxon>
        <taxon>Dikarya</taxon>
        <taxon>Ascomycota</taxon>
        <taxon>Pezizomycotina</taxon>
        <taxon>Sordariomycetes</taxon>
        <taxon>Xylariomycetidae</taxon>
        <taxon>Xylariales</taxon>
        <taxon>Microdochiaceae</taxon>
        <taxon>Microdochium</taxon>
    </lineage>
</organism>
<dbReference type="PROSITE" id="PS51384">
    <property type="entry name" value="FAD_FR"/>
    <property type="match status" value="1"/>
</dbReference>
<name>A0A9P9BV02_9PEZI</name>
<dbReference type="SUPFAM" id="SSF52343">
    <property type="entry name" value="Ferredoxin reductase-like, C-terminal NADP-linked domain"/>
    <property type="match status" value="1"/>
</dbReference>
<reference evidence="5" key="1">
    <citation type="journal article" date="2021" name="Nat. Commun.">
        <title>Genetic determinants of endophytism in the Arabidopsis root mycobiome.</title>
        <authorList>
            <person name="Mesny F."/>
            <person name="Miyauchi S."/>
            <person name="Thiergart T."/>
            <person name="Pickel B."/>
            <person name="Atanasova L."/>
            <person name="Karlsson M."/>
            <person name="Huettel B."/>
            <person name="Barry K.W."/>
            <person name="Haridas S."/>
            <person name="Chen C."/>
            <person name="Bauer D."/>
            <person name="Andreopoulos W."/>
            <person name="Pangilinan J."/>
            <person name="LaButti K."/>
            <person name="Riley R."/>
            <person name="Lipzen A."/>
            <person name="Clum A."/>
            <person name="Drula E."/>
            <person name="Henrissat B."/>
            <person name="Kohler A."/>
            <person name="Grigoriev I.V."/>
            <person name="Martin F.M."/>
            <person name="Hacquard S."/>
        </authorList>
    </citation>
    <scope>NUCLEOTIDE SEQUENCE</scope>
    <source>
        <strain evidence="5">MPI-CAGE-CH-0230</strain>
    </source>
</reference>
<feature type="domain" description="FAD-binding FR-type" evidence="4">
    <location>
        <begin position="80"/>
        <end position="234"/>
    </location>
</feature>
<dbReference type="GO" id="GO:0016491">
    <property type="term" value="F:oxidoreductase activity"/>
    <property type="evidence" value="ECO:0007669"/>
    <property type="project" value="UniProtKB-KW"/>
</dbReference>
<evidence type="ECO:0000259" key="4">
    <source>
        <dbReference type="PROSITE" id="PS51384"/>
    </source>
</evidence>
<dbReference type="AlphaFoldDB" id="A0A9P9BV02"/>
<evidence type="ECO:0000313" key="6">
    <source>
        <dbReference type="Proteomes" id="UP000756346"/>
    </source>
</evidence>
<keyword evidence="1" id="KW-0560">Oxidoreductase</keyword>